<dbReference type="Proteomes" id="UP000008062">
    <property type="component" value="Chromosome 1"/>
</dbReference>
<protein>
    <submittedName>
        <fullName evidence="4">Uncharacterized protein</fullName>
    </submittedName>
</protein>
<feature type="compositionally biased region" description="Basic and acidic residues" evidence="3">
    <location>
        <begin position="299"/>
        <end position="313"/>
    </location>
</feature>
<dbReference type="InParanoid" id="F9X0R9"/>
<feature type="compositionally biased region" description="Low complexity" evidence="3">
    <location>
        <begin position="548"/>
        <end position="565"/>
    </location>
</feature>
<evidence type="ECO:0000256" key="3">
    <source>
        <dbReference type="SAM" id="MobiDB-lite"/>
    </source>
</evidence>
<feature type="compositionally biased region" description="Polar residues" evidence="3">
    <location>
        <begin position="469"/>
        <end position="499"/>
    </location>
</feature>
<feature type="region of interest" description="Disordered" evidence="3">
    <location>
        <begin position="456"/>
        <end position="637"/>
    </location>
</feature>
<dbReference type="HOGENOM" id="CLU_013061_2_0_1"/>
<keyword evidence="2" id="KW-0804">Transcription</keyword>
<feature type="compositionally biased region" description="Basic and acidic residues" evidence="3">
    <location>
        <begin position="163"/>
        <end position="178"/>
    </location>
</feature>
<accession>F9X0R9</accession>
<keyword evidence="1" id="KW-0805">Transcription regulation</keyword>
<proteinExistence type="predicted"/>
<dbReference type="OrthoDB" id="5598844at2759"/>
<dbReference type="VEuPathDB" id="FungiDB:ZTRI_1.1932"/>
<feature type="region of interest" description="Disordered" evidence="3">
    <location>
        <begin position="106"/>
        <end position="180"/>
    </location>
</feature>
<feature type="compositionally biased region" description="Low complexity" evidence="3">
    <location>
        <begin position="574"/>
        <end position="585"/>
    </location>
</feature>
<dbReference type="RefSeq" id="XP_003856932.1">
    <property type="nucleotide sequence ID" value="XM_003856884.1"/>
</dbReference>
<feature type="compositionally biased region" description="Polar residues" evidence="3">
    <location>
        <begin position="38"/>
        <end position="49"/>
    </location>
</feature>
<evidence type="ECO:0000313" key="5">
    <source>
        <dbReference type="Proteomes" id="UP000008062"/>
    </source>
</evidence>
<dbReference type="GO" id="GO:0016586">
    <property type="term" value="C:RSC-type complex"/>
    <property type="evidence" value="ECO:0007669"/>
    <property type="project" value="TreeGrafter"/>
</dbReference>
<dbReference type="AlphaFoldDB" id="F9X0R9"/>
<reference evidence="4 5" key="1">
    <citation type="journal article" date="2011" name="PLoS Genet.">
        <title>Finished genome of the fungal wheat pathogen Mycosphaerella graminicola reveals dispensome structure, chromosome plasticity, and stealth pathogenesis.</title>
        <authorList>
            <person name="Goodwin S.B."/>
            <person name="Ben M'barek S."/>
            <person name="Dhillon B."/>
            <person name="Wittenberg A.H.J."/>
            <person name="Crane C.F."/>
            <person name="Hane J.K."/>
            <person name="Foster A.J."/>
            <person name="Van der Lee T.A.J."/>
            <person name="Grimwood J."/>
            <person name="Aerts A."/>
            <person name="Antoniw J."/>
            <person name="Bailey A."/>
            <person name="Bluhm B."/>
            <person name="Bowler J."/>
            <person name="Bristow J."/>
            <person name="van der Burgt A."/>
            <person name="Canto-Canche B."/>
            <person name="Churchill A.C.L."/>
            <person name="Conde-Ferraez L."/>
            <person name="Cools H.J."/>
            <person name="Coutinho P.M."/>
            <person name="Csukai M."/>
            <person name="Dehal P."/>
            <person name="De Wit P."/>
            <person name="Donzelli B."/>
            <person name="van de Geest H.C."/>
            <person name="van Ham R.C.H.J."/>
            <person name="Hammond-Kosack K.E."/>
            <person name="Henrissat B."/>
            <person name="Kilian A."/>
            <person name="Kobayashi A.K."/>
            <person name="Koopmann E."/>
            <person name="Kourmpetis Y."/>
            <person name="Kuzniar A."/>
            <person name="Lindquist E."/>
            <person name="Lombard V."/>
            <person name="Maliepaard C."/>
            <person name="Martins N."/>
            <person name="Mehrabi R."/>
            <person name="Nap J.P.H."/>
            <person name="Ponomarenko A."/>
            <person name="Rudd J.J."/>
            <person name="Salamov A."/>
            <person name="Schmutz J."/>
            <person name="Schouten H.J."/>
            <person name="Shapiro H."/>
            <person name="Stergiopoulos I."/>
            <person name="Torriani S.F.F."/>
            <person name="Tu H."/>
            <person name="de Vries R.P."/>
            <person name="Waalwijk C."/>
            <person name="Ware S.B."/>
            <person name="Wiebenga A."/>
            <person name="Zwiers L.-H."/>
            <person name="Oliver R.P."/>
            <person name="Grigoriev I.V."/>
            <person name="Kema G.H.J."/>
        </authorList>
    </citation>
    <scope>NUCLEOTIDE SEQUENCE [LARGE SCALE GENOMIC DNA]</scope>
    <source>
        <strain evidence="5">CBS 115943 / IPO323</strain>
    </source>
</reference>
<dbReference type="PANTHER" id="PTHR22597">
    <property type="entry name" value="POLYCOMB GROUP PROTEIN"/>
    <property type="match status" value="1"/>
</dbReference>
<feature type="compositionally biased region" description="Polar residues" evidence="3">
    <location>
        <begin position="598"/>
        <end position="637"/>
    </location>
</feature>
<feature type="region of interest" description="Disordered" evidence="3">
    <location>
        <begin position="295"/>
        <end position="320"/>
    </location>
</feature>
<dbReference type="GeneID" id="13398233"/>
<dbReference type="PANTHER" id="PTHR22597:SF5">
    <property type="entry name" value="LOCALIZATION PROTEIN, PUTATIVE (AFU_ORTHOLOGUE AFUA_1G10600)-RELATED"/>
    <property type="match status" value="1"/>
</dbReference>
<feature type="region of interest" description="Disordered" evidence="3">
    <location>
        <begin position="38"/>
        <end position="78"/>
    </location>
</feature>
<dbReference type="GO" id="GO:0031490">
    <property type="term" value="F:chromatin DNA binding"/>
    <property type="evidence" value="ECO:0007669"/>
    <property type="project" value="TreeGrafter"/>
</dbReference>
<dbReference type="Pfam" id="PF08624">
    <property type="entry name" value="CRC_subunit"/>
    <property type="match status" value="1"/>
</dbReference>
<dbReference type="STRING" id="336722.F9X0R9"/>
<organism evidence="4 5">
    <name type="scientific">Zymoseptoria tritici (strain CBS 115943 / IPO323)</name>
    <name type="common">Speckled leaf blotch fungus</name>
    <name type="synonym">Septoria tritici</name>
    <dbReference type="NCBI Taxonomy" id="336722"/>
    <lineage>
        <taxon>Eukaryota</taxon>
        <taxon>Fungi</taxon>
        <taxon>Dikarya</taxon>
        <taxon>Ascomycota</taxon>
        <taxon>Pezizomycotina</taxon>
        <taxon>Dothideomycetes</taxon>
        <taxon>Dothideomycetidae</taxon>
        <taxon>Mycosphaerellales</taxon>
        <taxon>Mycosphaerellaceae</taxon>
        <taxon>Zymoseptoria</taxon>
    </lineage>
</organism>
<dbReference type="InterPro" id="IPR013933">
    <property type="entry name" value="CRC_Rsc7/Swp82"/>
</dbReference>
<keyword evidence="5" id="KW-1185">Reference proteome</keyword>
<evidence type="ECO:0000256" key="2">
    <source>
        <dbReference type="ARBA" id="ARBA00023163"/>
    </source>
</evidence>
<feature type="compositionally biased region" description="Low complexity" evidence="3">
    <location>
        <begin position="109"/>
        <end position="133"/>
    </location>
</feature>
<dbReference type="EMBL" id="CM001196">
    <property type="protein sequence ID" value="EGP91908.1"/>
    <property type="molecule type" value="Genomic_DNA"/>
</dbReference>
<evidence type="ECO:0000313" key="4">
    <source>
        <dbReference type="EMBL" id="EGP91908.1"/>
    </source>
</evidence>
<dbReference type="eggNOG" id="ENOG502R38T">
    <property type="taxonomic scope" value="Eukaryota"/>
</dbReference>
<sequence>MLAVSHRSSALPTLLHRGVMDESGTINPSALHASANTIAPNLLSQTQPSPRGIKRSRSPDGYTANDNDGADDAKTGSININKARKLKAGESPAPSQMTVAANMPPHAVQTPQQRTSSLPQQSPSQASPQRSTPGSATKPATIKALPTVRDHTTDQLGPEGDEYLPREIDDHGETKVSRDGYPLDGRKYKCRTFQVPNRGEKLFMLATECARVLGYRDSYLLFNKNRSLFKIIANQTEKDNLIHQEILPYSYRSRQIAIVTARSMFRQFGSRLIEGGRRVRDDYWEAKAIKQGFTEEDAAGEKRPGAAKQREQAAAEASQANVLTSLPQGEIIYSNSGHGFDGQPPGMGPVSLAPLSMIHIPSEDLRLGGMGGNVLRPRQEINAPAYIDRSQPSSANEILTQAGQAAEFNKQLSQTREHRAKYLDDYWRRPHEQPTTEAQPGQNDVNSIAPQNLQSPQAVAGMHQHRNQQEQMSHAASQMMSQNYSTYGGQQPSMTSPVQSMHRGLPPNQMQHGSPPMNMPGSAHRQTPSYGGYSQNQMWPPPQPQPSPLSQSHISAYNQQQQHHSPMPPPQMPQPGMGYPQMNQMSNPAYTGMARSMYQPNPNQFTMGPQSGAGQQPGMQGWTTPGSSNLPQNYGYQ</sequence>
<gene>
    <name evidence="4" type="ORF">MYCGRDRAFT_67427</name>
</gene>
<feature type="compositionally biased region" description="Polar residues" evidence="3">
    <location>
        <begin position="524"/>
        <end position="533"/>
    </location>
</feature>
<dbReference type="OMA" id="GPMQPGH"/>
<name>F9X0R9_ZYMTI</name>
<evidence type="ECO:0000256" key="1">
    <source>
        <dbReference type="ARBA" id="ARBA00023015"/>
    </source>
</evidence>
<dbReference type="KEGG" id="ztr:MYCGRDRAFT_67427"/>